<dbReference type="EMBL" id="CP016616">
    <property type="protein sequence ID" value="ANY81347.1"/>
    <property type="molecule type" value="Genomic_DNA"/>
</dbReference>
<organism evidence="2">
    <name type="scientific">Microvirga ossetica</name>
    <dbReference type="NCBI Taxonomy" id="1882682"/>
    <lineage>
        <taxon>Bacteria</taxon>
        <taxon>Pseudomonadati</taxon>
        <taxon>Pseudomonadota</taxon>
        <taxon>Alphaproteobacteria</taxon>
        <taxon>Hyphomicrobiales</taxon>
        <taxon>Methylobacteriaceae</taxon>
        <taxon>Microvirga</taxon>
    </lineage>
</organism>
<reference evidence="2" key="1">
    <citation type="submission" date="2016-07" db="EMBL/GenBank/DDBJ databases">
        <title>Microvirga ossetica sp. nov. a new species of rhizobia isolated from root nodules of the legume species Vicia alpestris Steven originated from North Ossetia region in the Caucasus.</title>
        <authorList>
            <person name="Safronova V.I."/>
            <person name="Kuznetsova I.G."/>
            <person name="Sazanova A.L."/>
            <person name="Belimov A."/>
            <person name="Andronov E."/>
            <person name="Osledkin Y.S."/>
            <person name="Onishchuk O.P."/>
            <person name="Kurchak O.N."/>
            <person name="Shaposhnikov A.I."/>
            <person name="Willems A."/>
            <person name="Tikhonovich I.A."/>
        </authorList>
    </citation>
    <scope>NUCLEOTIDE SEQUENCE [LARGE SCALE GENOMIC DNA]</scope>
    <source>
        <strain evidence="2">V5/3M</strain>
    </source>
</reference>
<proteinExistence type="predicted"/>
<dbReference type="AlphaFoldDB" id="A0A1B2EN00"/>
<gene>
    <name evidence="2" type="ORF">BB934_26575</name>
</gene>
<evidence type="ECO:0000256" key="1">
    <source>
        <dbReference type="SAM" id="MobiDB-lite"/>
    </source>
</evidence>
<protein>
    <submittedName>
        <fullName evidence="2">Uncharacterized protein</fullName>
    </submittedName>
</protein>
<dbReference type="KEGG" id="moc:BB934_26575"/>
<sequence length="67" mass="7481">MRGGIEGGGRKVETQKIIDEDRDCYRLTSPRWGEVERSEGEGESAIRKGHNPSPAALTRVDLSLKER</sequence>
<feature type="compositionally biased region" description="Basic and acidic residues" evidence="1">
    <location>
        <begin position="34"/>
        <end position="46"/>
    </location>
</feature>
<accession>A0A1B2EN00</accession>
<evidence type="ECO:0000313" key="2">
    <source>
        <dbReference type="EMBL" id="ANY81347.1"/>
    </source>
</evidence>
<feature type="region of interest" description="Disordered" evidence="1">
    <location>
        <begin position="34"/>
        <end position="67"/>
    </location>
</feature>
<name>A0A1B2EN00_9HYPH</name>